<keyword evidence="5 10" id="KW-0812">Transmembrane</keyword>
<comment type="similarity">
    <text evidence="4">Belongs to the TMEM43 family.</text>
</comment>
<dbReference type="EMBL" id="JBJQND010000015">
    <property type="protein sequence ID" value="KAL3853724.1"/>
    <property type="molecule type" value="Genomic_DNA"/>
</dbReference>
<dbReference type="PANTHER" id="PTHR13416">
    <property type="match status" value="1"/>
</dbReference>
<evidence type="ECO:0000256" key="7">
    <source>
        <dbReference type="ARBA" id="ARBA00022989"/>
    </source>
</evidence>
<keyword evidence="7 10" id="KW-1133">Transmembrane helix</keyword>
<dbReference type="PANTHER" id="PTHR13416:SF2">
    <property type="entry name" value="TRANSMEMBRANE PROTEIN 43"/>
    <property type="match status" value="1"/>
</dbReference>
<evidence type="ECO:0000256" key="6">
    <source>
        <dbReference type="ARBA" id="ARBA00022824"/>
    </source>
</evidence>
<evidence type="ECO:0000256" key="9">
    <source>
        <dbReference type="ARBA" id="ARBA00023242"/>
    </source>
</evidence>
<comment type="subcellular location">
    <subcellularLocation>
        <location evidence="1">Endomembrane system</location>
        <topology evidence="1">Multi-pass membrane protein</topology>
    </subcellularLocation>
    <subcellularLocation>
        <location evidence="3">Endoplasmic reticulum membrane</location>
    </subcellularLocation>
    <subcellularLocation>
        <location evidence="2">Nucleus envelope</location>
    </subcellularLocation>
</comment>
<evidence type="ECO:0000256" key="8">
    <source>
        <dbReference type="ARBA" id="ARBA00023136"/>
    </source>
</evidence>
<evidence type="ECO:0000256" key="10">
    <source>
        <dbReference type="SAM" id="Phobius"/>
    </source>
</evidence>
<protein>
    <recommendedName>
        <fullName evidence="13">RING-type E3 ubiquitin transferase</fullName>
    </recommendedName>
</protein>
<name>A0ABD3UW98_SINWO</name>
<dbReference type="Proteomes" id="UP001634394">
    <property type="component" value="Unassembled WGS sequence"/>
</dbReference>
<dbReference type="GO" id="GO:0005635">
    <property type="term" value="C:nuclear envelope"/>
    <property type="evidence" value="ECO:0007669"/>
    <property type="project" value="UniProtKB-SubCell"/>
</dbReference>
<feature type="transmembrane region" description="Helical" evidence="10">
    <location>
        <begin position="299"/>
        <end position="323"/>
    </location>
</feature>
<keyword evidence="12" id="KW-1185">Reference proteome</keyword>
<evidence type="ECO:0000256" key="4">
    <source>
        <dbReference type="ARBA" id="ARBA00006627"/>
    </source>
</evidence>
<evidence type="ECO:0000313" key="12">
    <source>
        <dbReference type="Proteomes" id="UP001634394"/>
    </source>
</evidence>
<keyword evidence="9" id="KW-0539">Nucleus</keyword>
<accession>A0ABD3UW98</accession>
<evidence type="ECO:0008006" key="13">
    <source>
        <dbReference type="Google" id="ProtNLM"/>
    </source>
</evidence>
<evidence type="ECO:0000256" key="1">
    <source>
        <dbReference type="ARBA" id="ARBA00004127"/>
    </source>
</evidence>
<organism evidence="11 12">
    <name type="scientific">Sinanodonta woodiana</name>
    <name type="common">Chinese pond mussel</name>
    <name type="synonym">Anodonta woodiana</name>
    <dbReference type="NCBI Taxonomy" id="1069815"/>
    <lineage>
        <taxon>Eukaryota</taxon>
        <taxon>Metazoa</taxon>
        <taxon>Spiralia</taxon>
        <taxon>Lophotrochozoa</taxon>
        <taxon>Mollusca</taxon>
        <taxon>Bivalvia</taxon>
        <taxon>Autobranchia</taxon>
        <taxon>Heteroconchia</taxon>
        <taxon>Palaeoheterodonta</taxon>
        <taxon>Unionida</taxon>
        <taxon>Unionoidea</taxon>
        <taxon>Unionidae</taxon>
        <taxon>Unioninae</taxon>
        <taxon>Sinanodonta</taxon>
    </lineage>
</organism>
<evidence type="ECO:0000256" key="5">
    <source>
        <dbReference type="ARBA" id="ARBA00022692"/>
    </source>
</evidence>
<evidence type="ECO:0000313" key="11">
    <source>
        <dbReference type="EMBL" id="KAL3853724.1"/>
    </source>
</evidence>
<sequence>MDSHRTTTYRRNPGFLERIGSSLVGILVGLALLLIASALLFWNEGRAVQTAKSLDEGMNMVVSLKTIDVASRDNNGKLVHLIGPLRTDNILYDETYGVSVHAVKLKRTVEMYQWVEHETKTEFNEGGQTRVETSYSYSKEWRSELVWSNSFSDGFNHRNPITMQVENKNSEAFRVNVGQFELSKGLINRISEFHPLPLSYLRPSQDPHVRIFNGFFYHSAEPLYPLVGDLRVRFEYAGISGESPLGPLTQVSIIARQLGSELLPYKTLAGDDLELLYYGQLSPEEIFNKEKIQNTMVTWGIRFGGWLLMFIGFSLITSLITTIGN</sequence>
<reference evidence="11 12" key="1">
    <citation type="submission" date="2024-11" db="EMBL/GenBank/DDBJ databases">
        <title>Chromosome-level genome assembly of the freshwater bivalve Anodonta woodiana.</title>
        <authorList>
            <person name="Chen X."/>
        </authorList>
    </citation>
    <scope>NUCLEOTIDE SEQUENCE [LARGE SCALE GENOMIC DNA]</scope>
    <source>
        <strain evidence="11">MN2024</strain>
        <tissue evidence="11">Gills</tissue>
    </source>
</reference>
<feature type="transmembrane region" description="Helical" evidence="10">
    <location>
        <begin position="20"/>
        <end position="42"/>
    </location>
</feature>
<comment type="caution">
    <text evidence="11">The sequence shown here is derived from an EMBL/GenBank/DDBJ whole genome shotgun (WGS) entry which is preliminary data.</text>
</comment>
<dbReference type="InterPro" id="IPR012430">
    <property type="entry name" value="TMEM43_fam"/>
</dbReference>
<proteinExistence type="inferred from homology"/>
<dbReference type="AlphaFoldDB" id="A0ABD3UW98"/>
<gene>
    <name evidence="11" type="ORF">ACJMK2_017242</name>
</gene>
<evidence type="ECO:0000256" key="2">
    <source>
        <dbReference type="ARBA" id="ARBA00004259"/>
    </source>
</evidence>
<dbReference type="Pfam" id="PF07787">
    <property type="entry name" value="TMEM43"/>
    <property type="match status" value="1"/>
</dbReference>
<keyword evidence="6" id="KW-0256">Endoplasmic reticulum</keyword>
<dbReference type="GO" id="GO:0005789">
    <property type="term" value="C:endoplasmic reticulum membrane"/>
    <property type="evidence" value="ECO:0007669"/>
    <property type="project" value="UniProtKB-SubCell"/>
</dbReference>
<evidence type="ECO:0000256" key="3">
    <source>
        <dbReference type="ARBA" id="ARBA00004586"/>
    </source>
</evidence>
<keyword evidence="8 10" id="KW-0472">Membrane</keyword>